<dbReference type="Proteomes" id="UP001148662">
    <property type="component" value="Unassembled WGS sequence"/>
</dbReference>
<accession>A0ACC1RT77</accession>
<comment type="caution">
    <text evidence="1">The sequence shown here is derived from an EMBL/GenBank/DDBJ whole genome shotgun (WGS) entry which is preliminary data.</text>
</comment>
<evidence type="ECO:0000313" key="2">
    <source>
        <dbReference type="Proteomes" id="UP001148662"/>
    </source>
</evidence>
<protein>
    <submittedName>
        <fullName evidence="1">Uncharacterized protein</fullName>
    </submittedName>
</protein>
<keyword evidence="2" id="KW-1185">Reference proteome</keyword>
<proteinExistence type="predicted"/>
<sequence>MAPKTVPLILLSLAFFTPSSFSVPAPTPQDVNQNLDGDPTPTMSEAASDPEPPPSTVTAFFTPAVFLSDYYGQPQSAQDNAVVLMPEETPAPASTEVYDDLAPQEAPAMPSETMTMPAAPASGPAQTTPVPDVAQTLDATPTLDGGASFADSVAMLPTMLPTSTAADYAVTSFSSPVKPTLSATYSSRSFSPTSTSAVPLPPIQGHSSTSRLTDQSRKAALIGTILALACISGLVAFAFCMGFRLPRSLRFKGSSLEEGNEGGKDRDKMGSLKEKGKSSAQGRVPTPEIVVVPVLDSDAPQQSNRLSVGPPPLPADSRTQDQQQLQYAIITEEDDGPFEDVTRILSEETFQADVESMDSRDASSSGHRTSNGAASVTAESYATCESRYSNNSGRASQGSQVSQQQTENTSSFLSMSPPESPALQTPKQGEFPSSTNTSLPARAFLQGIPIPPGRYSDRMSASIFEDSDWDIAEAYGARYSKTSVLNDTGVVEVLTPISENMEAVEIGGRNCILVQGLAI</sequence>
<evidence type="ECO:0000313" key="1">
    <source>
        <dbReference type="EMBL" id="KAJ3524138.1"/>
    </source>
</evidence>
<dbReference type="EMBL" id="JANHOG010002369">
    <property type="protein sequence ID" value="KAJ3524138.1"/>
    <property type="molecule type" value="Genomic_DNA"/>
</dbReference>
<name>A0ACC1RT77_9APHY</name>
<reference evidence="1" key="1">
    <citation type="submission" date="2022-07" db="EMBL/GenBank/DDBJ databases">
        <title>Genome Sequence of Phlebia brevispora.</title>
        <authorList>
            <person name="Buettner E."/>
        </authorList>
    </citation>
    <scope>NUCLEOTIDE SEQUENCE</scope>
    <source>
        <strain evidence="1">MPL23</strain>
    </source>
</reference>
<organism evidence="1 2">
    <name type="scientific">Phlebia brevispora</name>
    <dbReference type="NCBI Taxonomy" id="194682"/>
    <lineage>
        <taxon>Eukaryota</taxon>
        <taxon>Fungi</taxon>
        <taxon>Dikarya</taxon>
        <taxon>Basidiomycota</taxon>
        <taxon>Agaricomycotina</taxon>
        <taxon>Agaricomycetes</taxon>
        <taxon>Polyporales</taxon>
        <taxon>Meruliaceae</taxon>
        <taxon>Phlebia</taxon>
    </lineage>
</organism>
<gene>
    <name evidence="1" type="ORF">NM688_g8612</name>
</gene>